<evidence type="ECO:0000313" key="2">
    <source>
        <dbReference type="EMBL" id="PIS15833.1"/>
    </source>
</evidence>
<organism evidence="2 3">
    <name type="scientific">Candidatus Roizmanbacteria bacterium CG09_land_8_20_14_0_10_41_9</name>
    <dbReference type="NCBI Taxonomy" id="1974850"/>
    <lineage>
        <taxon>Bacteria</taxon>
        <taxon>Candidatus Roizmaniibacteriota</taxon>
    </lineage>
</organism>
<gene>
    <name evidence="2" type="ORF">COT62_01635</name>
</gene>
<dbReference type="CDD" id="cd04301">
    <property type="entry name" value="NAT_SF"/>
    <property type="match status" value="1"/>
</dbReference>
<dbReference type="GO" id="GO:0016747">
    <property type="term" value="F:acyltransferase activity, transferring groups other than amino-acyl groups"/>
    <property type="evidence" value="ECO:0007669"/>
    <property type="project" value="InterPro"/>
</dbReference>
<evidence type="ECO:0000313" key="3">
    <source>
        <dbReference type="Proteomes" id="UP000231198"/>
    </source>
</evidence>
<evidence type="ECO:0000259" key="1">
    <source>
        <dbReference type="PROSITE" id="PS51186"/>
    </source>
</evidence>
<dbReference type="Proteomes" id="UP000231198">
    <property type="component" value="Unassembled WGS sequence"/>
</dbReference>
<name>A0A2H0WT50_9BACT</name>
<dbReference type="InterPro" id="IPR016181">
    <property type="entry name" value="Acyl_CoA_acyltransferase"/>
</dbReference>
<dbReference type="Gene3D" id="3.40.630.30">
    <property type="match status" value="1"/>
</dbReference>
<reference evidence="3" key="1">
    <citation type="submission" date="2017-09" db="EMBL/GenBank/DDBJ databases">
        <title>Depth-based differentiation of microbial function through sediment-hosted aquifers and enrichment of novel symbionts in the deep terrestrial subsurface.</title>
        <authorList>
            <person name="Probst A.J."/>
            <person name="Ladd B."/>
            <person name="Jarett J.K."/>
            <person name="Geller-Mcgrath D.E."/>
            <person name="Sieber C.M.K."/>
            <person name="Emerson J.B."/>
            <person name="Anantharaman K."/>
            <person name="Thomas B.C."/>
            <person name="Malmstrom R."/>
            <person name="Stieglmeier M."/>
            <person name="Klingl A."/>
            <person name="Woyke T."/>
            <person name="Ryan C.M."/>
            <person name="Banfield J.F."/>
        </authorList>
    </citation>
    <scope>NUCLEOTIDE SEQUENCE [LARGE SCALE GENOMIC DNA]</scope>
</reference>
<proteinExistence type="predicted"/>
<dbReference type="InterPro" id="IPR000182">
    <property type="entry name" value="GNAT_dom"/>
</dbReference>
<dbReference type="AlphaFoldDB" id="A0A2H0WT50"/>
<sequence>MATSIRPINKNDETFIDDVIRKEWGSEIIVVHGKTYKPKELPGLIAEENSKTVGLLTYKIERNECEIVTLNSLIKHKGIGTLLLDELKKTAERGRCNRVWVVTTNDNLNALRFYQKNDYKIKKIYPDAVEESRKIKPQIPLIGENGIPIKDEIELELNLTD</sequence>
<keyword evidence="2" id="KW-0808">Transferase</keyword>
<dbReference type="EMBL" id="PEZG01000035">
    <property type="protein sequence ID" value="PIS15833.1"/>
    <property type="molecule type" value="Genomic_DNA"/>
</dbReference>
<comment type="caution">
    <text evidence="2">The sequence shown here is derived from an EMBL/GenBank/DDBJ whole genome shotgun (WGS) entry which is preliminary data.</text>
</comment>
<dbReference type="Pfam" id="PF00583">
    <property type="entry name" value="Acetyltransf_1"/>
    <property type="match status" value="1"/>
</dbReference>
<protein>
    <submittedName>
        <fullName evidence="2">GNAT family N-acetyltransferase</fullName>
    </submittedName>
</protein>
<feature type="domain" description="N-acetyltransferase" evidence="1">
    <location>
        <begin position="3"/>
        <end position="136"/>
    </location>
</feature>
<dbReference type="SUPFAM" id="SSF55729">
    <property type="entry name" value="Acyl-CoA N-acyltransferases (Nat)"/>
    <property type="match status" value="1"/>
</dbReference>
<accession>A0A2H0WT50</accession>
<dbReference type="PROSITE" id="PS51186">
    <property type="entry name" value="GNAT"/>
    <property type="match status" value="1"/>
</dbReference>